<dbReference type="EMBL" id="SOZI01000173">
    <property type="protein sequence ID" value="TNY17829.1"/>
    <property type="molecule type" value="Genomic_DNA"/>
</dbReference>
<dbReference type="Proteomes" id="UP000311382">
    <property type="component" value="Unassembled WGS sequence"/>
</dbReference>
<dbReference type="AlphaFoldDB" id="A0A5C5FNF3"/>
<sequence>MSSPLLSGWGRSPPSSPFVTPPAKLRLSRRLACRPRRLAALVALAVVATIVLFHARERPVVQRARQHAERLAQRVGRRRKTDPFLGLQYEEAAGELVYPAVSTPASSPGEPSLDSQPHPIHYLMREAEAAWEAKVSRQSQTLEEAVAEYERRYRQPPPRGFDKWFNFAQSNGVQLLDEYDSIHARLQPFAALRPSVLRERNLILQNVSQWDVGQTFWMHPLTVTIKVSENGSKVEAEGPMRHENHRSDQVMALLEGIAQFLPDLNMTITGHDVPWVVLSGEHKQMHVDAAERGEYIDDVASFKENWDLDGWALACPPDSPIRAAGTLLERLDWQKPDKTSFVGLDHTEAMDVCYHPDKQPLHGFTAWTGPRPGLLFPIFSFSTSSLNSDILLPPLEQYERTPGPDPAWRDKKHDRALWRGSTTGADLTNAHARKYSQRMRLARIPAATGVVTVPLASRDREGVPGPVEEVTALASSFADEYLDVMFTGGPAQCGDEASCAKVAREFEWDGYMSEAEQNEYKYILDVDGNGWSGRFHRLMSTNSLVLKSTLFPEWYSERIQPWLHYVPVKTDYTDLYPILAFFKGAPGDGRGGHDELAGKIALAGKEWAEQNWRWVDMQAYLLRLLLEYARLVNRDNPLASYDYE</sequence>
<dbReference type="InterPro" id="IPR051091">
    <property type="entry name" value="O-Glucosyltr/Glycosyltrsf_90"/>
</dbReference>
<dbReference type="InterPro" id="IPR006598">
    <property type="entry name" value="CAP10"/>
</dbReference>
<accession>A0A5C5FNF3</accession>
<gene>
    <name evidence="4" type="ORF">DMC30DRAFT_356550</name>
</gene>
<evidence type="ECO:0000259" key="3">
    <source>
        <dbReference type="SMART" id="SM00672"/>
    </source>
</evidence>
<organism evidence="4 5">
    <name type="scientific">Rhodotorula diobovata</name>
    <dbReference type="NCBI Taxonomy" id="5288"/>
    <lineage>
        <taxon>Eukaryota</taxon>
        <taxon>Fungi</taxon>
        <taxon>Dikarya</taxon>
        <taxon>Basidiomycota</taxon>
        <taxon>Pucciniomycotina</taxon>
        <taxon>Microbotryomycetes</taxon>
        <taxon>Sporidiobolales</taxon>
        <taxon>Sporidiobolaceae</taxon>
        <taxon>Rhodotorula</taxon>
    </lineage>
</organism>
<proteinExistence type="predicted"/>
<dbReference type="PANTHER" id="PTHR12203:SF118">
    <property type="entry name" value="BETA-1,2-XYLOSYLTRANSFERASE 1"/>
    <property type="match status" value="1"/>
</dbReference>
<name>A0A5C5FNF3_9BASI</name>
<evidence type="ECO:0000256" key="1">
    <source>
        <dbReference type="SAM" id="MobiDB-lite"/>
    </source>
</evidence>
<keyword evidence="2" id="KW-0812">Transmembrane</keyword>
<evidence type="ECO:0000256" key="2">
    <source>
        <dbReference type="SAM" id="Phobius"/>
    </source>
</evidence>
<reference evidence="4 5" key="1">
    <citation type="submission" date="2019-03" db="EMBL/GenBank/DDBJ databases">
        <title>Rhodosporidium diobovatum UCD-FST 08-225 genome sequencing, assembly, and annotation.</title>
        <authorList>
            <person name="Fakankun I.U."/>
            <person name="Fristensky B."/>
            <person name="Levin D.B."/>
        </authorList>
    </citation>
    <scope>NUCLEOTIDE SEQUENCE [LARGE SCALE GENOMIC DNA]</scope>
    <source>
        <strain evidence="4 5">UCD-FST 08-225</strain>
    </source>
</reference>
<dbReference type="GO" id="GO:0016740">
    <property type="term" value="F:transferase activity"/>
    <property type="evidence" value="ECO:0007669"/>
    <property type="project" value="UniProtKB-KW"/>
</dbReference>
<feature type="domain" description="Glycosyl transferase CAP10" evidence="3">
    <location>
        <begin position="346"/>
        <end position="635"/>
    </location>
</feature>
<keyword evidence="2" id="KW-0472">Membrane</keyword>
<dbReference type="PANTHER" id="PTHR12203">
    <property type="entry name" value="KDEL LYS-ASP-GLU-LEU CONTAINING - RELATED"/>
    <property type="match status" value="1"/>
</dbReference>
<evidence type="ECO:0000313" key="4">
    <source>
        <dbReference type="EMBL" id="TNY17829.1"/>
    </source>
</evidence>
<evidence type="ECO:0000313" key="5">
    <source>
        <dbReference type="Proteomes" id="UP000311382"/>
    </source>
</evidence>
<protein>
    <submittedName>
        <fullName evidence="4">Glycosyltransferase family 90 protein</fullName>
    </submittedName>
</protein>
<dbReference type="SMART" id="SM00672">
    <property type="entry name" value="CAP10"/>
    <property type="match status" value="1"/>
</dbReference>
<keyword evidence="4" id="KW-0808">Transferase</keyword>
<dbReference type="Pfam" id="PF05686">
    <property type="entry name" value="Glyco_transf_90"/>
    <property type="match status" value="1"/>
</dbReference>
<keyword evidence="2" id="KW-1133">Transmembrane helix</keyword>
<feature type="transmembrane region" description="Helical" evidence="2">
    <location>
        <begin position="38"/>
        <end position="55"/>
    </location>
</feature>
<keyword evidence="5" id="KW-1185">Reference proteome</keyword>
<dbReference type="OrthoDB" id="541052at2759"/>
<feature type="region of interest" description="Disordered" evidence="1">
    <location>
        <begin position="1"/>
        <end position="21"/>
    </location>
</feature>
<comment type="caution">
    <text evidence="4">The sequence shown here is derived from an EMBL/GenBank/DDBJ whole genome shotgun (WGS) entry which is preliminary data.</text>
</comment>